<keyword evidence="7" id="KW-0067">ATP-binding</keyword>
<sequence length="296" mass="33649">MAIQSDGMFIVGYMVEHIRKQHFVLRRLIRMEKMEVVSHLAASISHEIRNPLTATRGFLQLLMESKDIPEDKKKYISIAVSELDQAEGIIRYYLTFAKPTPEKLEVLNLEEEIEKAIRILEPLANMNAVDIRPHLHSCKMVGNTGFLQQILINIMKNGIEAMPNGGVLSIYTKQDSSKVSIIIADEGVGMDEAQKSRLGEPYFSTKESKGTGHGMMVVFRLVETMNGSVQVDSEKRKETTITLIFPALSETTKKILLQPRPGILFKPDFHQDCRGYIRIWKNDKHPSLQNPFHCLE</sequence>
<dbReference type="SUPFAM" id="SSF55874">
    <property type="entry name" value="ATPase domain of HSP90 chaperone/DNA topoisomerase II/histidine kinase"/>
    <property type="match status" value="1"/>
</dbReference>
<dbReference type="GO" id="GO:0000155">
    <property type="term" value="F:phosphorelay sensor kinase activity"/>
    <property type="evidence" value="ECO:0007669"/>
    <property type="project" value="InterPro"/>
</dbReference>
<organism evidence="10 11">
    <name type="scientific">Weizmannia acidilactici</name>
    <dbReference type="NCBI Taxonomy" id="2607726"/>
    <lineage>
        <taxon>Bacteria</taxon>
        <taxon>Bacillati</taxon>
        <taxon>Bacillota</taxon>
        <taxon>Bacilli</taxon>
        <taxon>Bacillales</taxon>
        <taxon>Bacillaceae</taxon>
        <taxon>Heyndrickxia</taxon>
    </lineage>
</organism>
<evidence type="ECO:0000313" key="10">
    <source>
        <dbReference type="EMBL" id="GER70115.1"/>
    </source>
</evidence>
<dbReference type="AlphaFoldDB" id="A0A5J4JHF6"/>
<comment type="catalytic activity">
    <reaction evidence="1">
        <text>ATP + protein L-histidine = ADP + protein N-phospho-L-histidine.</text>
        <dbReference type="EC" id="2.7.13.3"/>
    </reaction>
</comment>
<evidence type="ECO:0000256" key="5">
    <source>
        <dbReference type="ARBA" id="ARBA00022741"/>
    </source>
</evidence>
<name>A0A5J4JHF6_9BACI</name>
<dbReference type="Gene3D" id="1.10.287.130">
    <property type="match status" value="1"/>
</dbReference>
<dbReference type="Pfam" id="PF02518">
    <property type="entry name" value="HATPase_c"/>
    <property type="match status" value="1"/>
</dbReference>
<dbReference type="EC" id="2.7.13.3" evidence="2"/>
<dbReference type="InterPro" id="IPR036097">
    <property type="entry name" value="HisK_dim/P_sf"/>
</dbReference>
<protein>
    <recommendedName>
        <fullName evidence="2">histidine kinase</fullName>
        <ecNumber evidence="2">2.7.13.3</ecNumber>
    </recommendedName>
</protein>
<comment type="caution">
    <text evidence="10">The sequence shown here is derived from an EMBL/GenBank/DDBJ whole genome shotgun (WGS) entry which is preliminary data.</text>
</comment>
<dbReference type="Pfam" id="PF00512">
    <property type="entry name" value="HisKA"/>
    <property type="match status" value="1"/>
</dbReference>
<evidence type="ECO:0000256" key="4">
    <source>
        <dbReference type="ARBA" id="ARBA00022679"/>
    </source>
</evidence>
<dbReference type="GO" id="GO:0005524">
    <property type="term" value="F:ATP binding"/>
    <property type="evidence" value="ECO:0007669"/>
    <property type="project" value="UniProtKB-KW"/>
</dbReference>
<evidence type="ECO:0000256" key="2">
    <source>
        <dbReference type="ARBA" id="ARBA00012438"/>
    </source>
</evidence>
<evidence type="ECO:0000256" key="1">
    <source>
        <dbReference type="ARBA" id="ARBA00000085"/>
    </source>
</evidence>
<keyword evidence="6" id="KW-0418">Kinase</keyword>
<keyword evidence="3" id="KW-0597">Phosphoprotein</keyword>
<gene>
    <name evidence="10" type="ORF">BpJC7_14180</name>
</gene>
<accession>A0A5J4JHF6</accession>
<dbReference type="SMART" id="SM00388">
    <property type="entry name" value="HisKA"/>
    <property type="match status" value="1"/>
</dbReference>
<reference evidence="10 11" key="1">
    <citation type="submission" date="2019-09" db="EMBL/GenBank/DDBJ databases">
        <title>Draft genome sequence of Bacillus sp. JC-7.</title>
        <authorList>
            <person name="Tanaka N."/>
            <person name="Shiwa Y."/>
            <person name="Fujita N."/>
            <person name="Tanasupawat S."/>
        </authorList>
    </citation>
    <scope>NUCLEOTIDE SEQUENCE [LARGE SCALE GENOMIC DNA]</scope>
    <source>
        <strain evidence="10 11">JC-7</strain>
    </source>
</reference>
<keyword evidence="8" id="KW-0902">Two-component regulatory system</keyword>
<dbReference type="PRINTS" id="PR00344">
    <property type="entry name" value="BCTRLSENSOR"/>
</dbReference>
<keyword evidence="5" id="KW-0547">Nucleotide-binding</keyword>
<dbReference type="InterPro" id="IPR003594">
    <property type="entry name" value="HATPase_dom"/>
</dbReference>
<evidence type="ECO:0000256" key="6">
    <source>
        <dbReference type="ARBA" id="ARBA00022777"/>
    </source>
</evidence>
<evidence type="ECO:0000256" key="3">
    <source>
        <dbReference type="ARBA" id="ARBA00022553"/>
    </source>
</evidence>
<dbReference type="PROSITE" id="PS50109">
    <property type="entry name" value="HIS_KIN"/>
    <property type="match status" value="1"/>
</dbReference>
<evidence type="ECO:0000313" key="11">
    <source>
        <dbReference type="Proteomes" id="UP000391919"/>
    </source>
</evidence>
<dbReference type="Gene3D" id="3.30.565.10">
    <property type="entry name" value="Histidine kinase-like ATPase, C-terminal domain"/>
    <property type="match status" value="1"/>
</dbReference>
<keyword evidence="11" id="KW-1185">Reference proteome</keyword>
<feature type="domain" description="Histidine kinase" evidence="9">
    <location>
        <begin position="43"/>
        <end position="249"/>
    </location>
</feature>
<dbReference type="InterPro" id="IPR036890">
    <property type="entry name" value="HATPase_C_sf"/>
</dbReference>
<dbReference type="InterPro" id="IPR003661">
    <property type="entry name" value="HisK_dim/P_dom"/>
</dbReference>
<dbReference type="InterPro" id="IPR005467">
    <property type="entry name" value="His_kinase_dom"/>
</dbReference>
<dbReference type="SUPFAM" id="SSF47384">
    <property type="entry name" value="Homodimeric domain of signal transducing histidine kinase"/>
    <property type="match status" value="1"/>
</dbReference>
<evidence type="ECO:0000256" key="8">
    <source>
        <dbReference type="ARBA" id="ARBA00023012"/>
    </source>
</evidence>
<dbReference type="CDD" id="cd00082">
    <property type="entry name" value="HisKA"/>
    <property type="match status" value="1"/>
</dbReference>
<proteinExistence type="predicted"/>
<dbReference type="PANTHER" id="PTHR43065:SF46">
    <property type="entry name" value="C4-DICARBOXYLATE TRANSPORT SENSOR PROTEIN DCTB"/>
    <property type="match status" value="1"/>
</dbReference>
<dbReference type="EMBL" id="BKZQ01000015">
    <property type="protein sequence ID" value="GER70115.1"/>
    <property type="molecule type" value="Genomic_DNA"/>
</dbReference>
<dbReference type="SMART" id="SM00387">
    <property type="entry name" value="HATPase_c"/>
    <property type="match status" value="1"/>
</dbReference>
<keyword evidence="4" id="KW-0808">Transferase</keyword>
<evidence type="ECO:0000259" key="9">
    <source>
        <dbReference type="PROSITE" id="PS50109"/>
    </source>
</evidence>
<dbReference type="PANTHER" id="PTHR43065">
    <property type="entry name" value="SENSOR HISTIDINE KINASE"/>
    <property type="match status" value="1"/>
</dbReference>
<dbReference type="InterPro" id="IPR004358">
    <property type="entry name" value="Sig_transdc_His_kin-like_C"/>
</dbReference>
<dbReference type="Proteomes" id="UP000391919">
    <property type="component" value="Unassembled WGS sequence"/>
</dbReference>
<evidence type="ECO:0000256" key="7">
    <source>
        <dbReference type="ARBA" id="ARBA00022840"/>
    </source>
</evidence>